<evidence type="ECO:0000256" key="1">
    <source>
        <dbReference type="ARBA" id="ARBA00004429"/>
    </source>
</evidence>
<keyword evidence="15" id="KW-1185">Reference proteome</keyword>
<keyword evidence="7" id="KW-0328">Glycosyltransferase</keyword>
<dbReference type="InterPro" id="IPR001173">
    <property type="entry name" value="Glyco_trans_2-like"/>
</dbReference>
<keyword evidence="10 12" id="KW-1133">Transmembrane helix</keyword>
<dbReference type="STRING" id="440168.SAMN04487974_101424"/>
<feature type="transmembrane region" description="Helical" evidence="12">
    <location>
        <begin position="407"/>
        <end position="432"/>
    </location>
</feature>
<protein>
    <recommendedName>
        <fullName evidence="4">Glucans biosynthesis glucosyltransferase H</fullName>
    </recommendedName>
</protein>
<dbReference type="NCBIfam" id="NF003959">
    <property type="entry name" value="PRK05454.2-2"/>
    <property type="match status" value="1"/>
</dbReference>
<dbReference type="PANTHER" id="PTHR43867:SF5">
    <property type="entry name" value="GLUCANS BIOSYNTHESIS GLUCOSYLTRANSFERASE H"/>
    <property type="match status" value="1"/>
</dbReference>
<evidence type="ECO:0000256" key="3">
    <source>
        <dbReference type="ARBA" id="ARBA00009337"/>
    </source>
</evidence>
<keyword evidence="8 14" id="KW-0808">Transferase</keyword>
<organism evidence="14 15">
    <name type="scientific">Pelagibacterium luteolum</name>
    <dbReference type="NCBI Taxonomy" id="440168"/>
    <lineage>
        <taxon>Bacteria</taxon>
        <taxon>Pseudomonadati</taxon>
        <taxon>Pseudomonadota</taxon>
        <taxon>Alphaproteobacteria</taxon>
        <taxon>Hyphomicrobiales</taxon>
        <taxon>Devosiaceae</taxon>
        <taxon>Pelagibacterium</taxon>
    </lineage>
</organism>
<feature type="transmembrane region" description="Helical" evidence="12">
    <location>
        <begin position="12"/>
        <end position="35"/>
    </location>
</feature>
<dbReference type="Proteomes" id="UP000199495">
    <property type="component" value="Unassembled WGS sequence"/>
</dbReference>
<dbReference type="InterPro" id="IPR029044">
    <property type="entry name" value="Nucleotide-diphossugar_trans"/>
</dbReference>
<evidence type="ECO:0000256" key="8">
    <source>
        <dbReference type="ARBA" id="ARBA00022679"/>
    </source>
</evidence>
<dbReference type="OrthoDB" id="9775281at2"/>
<sequence length="595" mass="64418">MDAAVSKARIARVIALLLTIGLAGTAASLFIQFAASDGVQVLDVVRLVLITLSTSWLAWGASQSIVGLFHRPQPPILSIARPTKRTAILVPVYNEDPAETFSRVLAMDRALVREGMSGLFDFAILSDTRDGEIAAMEELWFARLVTEARAKGRMFYRRRADNAGKKAGNIEDFITKHGGAYEFALILDADSLMSGETIVEMARRMEAEPKLGLLQTLPRIINARSGFGRGMQFAASFFSPVFARGIALLAGREGPFWGHNAMVRTKAFAASCGLPALRGQPPFGGPVLSHDYVEAALLARAGWLVRLDTDLGGSFEEGPDNLIEFAKRDRRWCQGNLQHARLIAAPGLSIWSRMVFVQGILAYLSSPIWAAFLILGLVAPYFAPPTDYFPQPYQLFPVFPDDQTSKAITLLVGIFGLLILPKLLIFIEAVITGRVKAFGGALRAGLSVIWEIATSSVLAPVMLLFQTRSVIQVMTGIDGGWPATSRGTSELMFADAWAATRWMVAIGAVTLLAAGYWAPAMMIWLVPVAVPMLAAPAIIWATARPMGGPIYLSGQELKPDPIVAERERILAVWRGETQSVIEDVPSVGEGAASHA</sequence>
<feature type="transmembrane region" description="Helical" evidence="12">
    <location>
        <begin position="499"/>
        <end position="517"/>
    </location>
</feature>
<evidence type="ECO:0000313" key="15">
    <source>
        <dbReference type="Proteomes" id="UP000199495"/>
    </source>
</evidence>
<dbReference type="GO" id="GO:0016758">
    <property type="term" value="F:hexosyltransferase activity"/>
    <property type="evidence" value="ECO:0007669"/>
    <property type="project" value="TreeGrafter"/>
</dbReference>
<evidence type="ECO:0000256" key="5">
    <source>
        <dbReference type="ARBA" id="ARBA00022475"/>
    </source>
</evidence>
<evidence type="ECO:0000256" key="10">
    <source>
        <dbReference type="ARBA" id="ARBA00022989"/>
    </source>
</evidence>
<keyword evidence="5" id="KW-1003">Cell membrane</keyword>
<dbReference type="CDD" id="cd04191">
    <property type="entry name" value="Glucan_BSP_MdoH"/>
    <property type="match status" value="1"/>
</dbReference>
<evidence type="ECO:0000256" key="11">
    <source>
        <dbReference type="ARBA" id="ARBA00023136"/>
    </source>
</evidence>
<evidence type="ECO:0000256" key="7">
    <source>
        <dbReference type="ARBA" id="ARBA00022676"/>
    </source>
</evidence>
<dbReference type="PANTHER" id="PTHR43867">
    <property type="entry name" value="CELLULOSE SYNTHASE CATALYTIC SUBUNIT A [UDP-FORMING]"/>
    <property type="match status" value="1"/>
</dbReference>
<feature type="transmembrane region" description="Helical" evidence="12">
    <location>
        <begin position="524"/>
        <end position="543"/>
    </location>
</feature>
<dbReference type="InterPro" id="IPR050321">
    <property type="entry name" value="Glycosyltr_2/OpgH_subfam"/>
</dbReference>
<dbReference type="NCBIfam" id="NF003958">
    <property type="entry name" value="PRK05454.2-1"/>
    <property type="match status" value="1"/>
</dbReference>
<feature type="transmembrane region" description="Helical" evidence="12">
    <location>
        <begin position="360"/>
        <end position="383"/>
    </location>
</feature>
<comment type="similarity">
    <text evidence="3">Belongs to the glycosyltransferase 2 family. OpgH subfamily.</text>
</comment>
<dbReference type="EMBL" id="FNCS01000001">
    <property type="protein sequence ID" value="SDG20619.1"/>
    <property type="molecule type" value="Genomic_DNA"/>
</dbReference>
<reference evidence="14 15" key="1">
    <citation type="submission" date="2016-10" db="EMBL/GenBank/DDBJ databases">
        <authorList>
            <person name="de Groot N.N."/>
        </authorList>
    </citation>
    <scope>NUCLEOTIDE SEQUENCE [LARGE SCALE GENOMIC DNA]</scope>
    <source>
        <strain evidence="14 15">CGMCC 1.10267</strain>
    </source>
</reference>
<keyword evidence="6" id="KW-0997">Cell inner membrane</keyword>
<dbReference type="Pfam" id="PF13632">
    <property type="entry name" value="Glyco_trans_2_3"/>
    <property type="match status" value="1"/>
</dbReference>
<dbReference type="NCBIfam" id="NF003962">
    <property type="entry name" value="PRK05454.2-5"/>
    <property type="match status" value="1"/>
</dbReference>
<dbReference type="Gene3D" id="3.90.550.10">
    <property type="entry name" value="Spore Coat Polysaccharide Biosynthesis Protein SpsA, Chain A"/>
    <property type="match status" value="1"/>
</dbReference>
<proteinExistence type="inferred from homology"/>
<name>A0A1G7SDX5_9HYPH</name>
<dbReference type="AlphaFoldDB" id="A0A1G7SDX5"/>
<evidence type="ECO:0000256" key="2">
    <source>
        <dbReference type="ARBA" id="ARBA00005001"/>
    </source>
</evidence>
<dbReference type="SUPFAM" id="SSF53448">
    <property type="entry name" value="Nucleotide-diphospho-sugar transferases"/>
    <property type="match status" value="1"/>
</dbReference>
<comment type="pathway">
    <text evidence="2">Glycan metabolism; osmoregulated periplasmic glucan (OPG) biosynthesis.</text>
</comment>
<dbReference type="GO" id="GO:0005886">
    <property type="term" value="C:plasma membrane"/>
    <property type="evidence" value="ECO:0007669"/>
    <property type="project" value="UniProtKB-SubCell"/>
</dbReference>
<evidence type="ECO:0000256" key="6">
    <source>
        <dbReference type="ARBA" id="ARBA00022519"/>
    </source>
</evidence>
<evidence type="ECO:0000313" key="14">
    <source>
        <dbReference type="EMBL" id="SDG20619.1"/>
    </source>
</evidence>
<feature type="domain" description="Glycosyltransferase 2-like" evidence="13">
    <location>
        <begin position="185"/>
        <end position="377"/>
    </location>
</feature>
<feature type="transmembrane region" description="Helical" evidence="12">
    <location>
        <begin position="47"/>
        <end position="69"/>
    </location>
</feature>
<gene>
    <name evidence="14" type="ORF">SAMN04487974_101424</name>
</gene>
<keyword evidence="9 12" id="KW-0812">Transmembrane</keyword>
<dbReference type="RefSeq" id="WP_090590635.1">
    <property type="nucleotide sequence ID" value="NZ_FNCS01000001.1"/>
</dbReference>
<evidence type="ECO:0000259" key="13">
    <source>
        <dbReference type="Pfam" id="PF13632"/>
    </source>
</evidence>
<accession>A0A1G7SDX5</accession>
<evidence type="ECO:0000256" key="9">
    <source>
        <dbReference type="ARBA" id="ARBA00022692"/>
    </source>
</evidence>
<keyword evidence="11 12" id="KW-0472">Membrane</keyword>
<comment type="subcellular location">
    <subcellularLocation>
        <location evidence="1">Cell inner membrane</location>
        <topology evidence="1">Multi-pass membrane protein</topology>
    </subcellularLocation>
</comment>
<evidence type="ECO:0000256" key="4">
    <source>
        <dbReference type="ARBA" id="ARBA00020585"/>
    </source>
</evidence>
<feature type="transmembrane region" description="Helical" evidence="12">
    <location>
        <begin position="444"/>
        <end position="465"/>
    </location>
</feature>
<evidence type="ECO:0000256" key="12">
    <source>
        <dbReference type="SAM" id="Phobius"/>
    </source>
</evidence>